<keyword evidence="3" id="KW-0238">DNA-binding</keyword>
<dbReference type="GO" id="GO:0006351">
    <property type="term" value="P:DNA-templated transcription"/>
    <property type="evidence" value="ECO:0007669"/>
    <property type="project" value="TreeGrafter"/>
</dbReference>
<dbReference type="InterPro" id="IPR036388">
    <property type="entry name" value="WH-like_DNA-bd_sf"/>
</dbReference>
<dbReference type="RefSeq" id="WP_072954367.1">
    <property type="nucleotide sequence ID" value="NZ_FQUH01000001.1"/>
</dbReference>
<dbReference type="Pfam" id="PF00126">
    <property type="entry name" value="HTH_1"/>
    <property type="match status" value="1"/>
</dbReference>
<dbReference type="InterPro" id="IPR036390">
    <property type="entry name" value="WH_DNA-bd_sf"/>
</dbReference>
<comment type="similarity">
    <text evidence="1">Belongs to the LysR transcriptional regulatory family.</text>
</comment>
<name>A0A1M4SUZ3_VIBGA</name>
<dbReference type="PANTHER" id="PTHR30537">
    <property type="entry name" value="HTH-TYPE TRANSCRIPTIONAL REGULATOR"/>
    <property type="match status" value="1"/>
</dbReference>
<dbReference type="Gene3D" id="1.10.10.10">
    <property type="entry name" value="Winged helix-like DNA-binding domain superfamily/Winged helix DNA-binding domain"/>
    <property type="match status" value="1"/>
</dbReference>
<dbReference type="SUPFAM" id="SSF46785">
    <property type="entry name" value="Winged helix' DNA-binding domain"/>
    <property type="match status" value="1"/>
</dbReference>
<evidence type="ECO:0000313" key="7">
    <source>
        <dbReference type="Proteomes" id="UP000184159"/>
    </source>
</evidence>
<evidence type="ECO:0000256" key="2">
    <source>
        <dbReference type="ARBA" id="ARBA00023015"/>
    </source>
</evidence>
<evidence type="ECO:0000259" key="5">
    <source>
        <dbReference type="PROSITE" id="PS50931"/>
    </source>
</evidence>
<dbReference type="PANTHER" id="PTHR30537:SF32">
    <property type="entry name" value="HTH-TYPE TRANSCRIPTIONAL REGULATOR DSDC"/>
    <property type="match status" value="1"/>
</dbReference>
<gene>
    <name evidence="6" type="ORF">SAMN02745781_00162</name>
</gene>
<keyword evidence="7" id="KW-1185">Reference proteome</keyword>
<dbReference type="InterPro" id="IPR005119">
    <property type="entry name" value="LysR_subst-bd"/>
</dbReference>
<organism evidence="6 7">
    <name type="scientific">Vibrio gazogenes DSM 21264 = NBRC 103151</name>
    <dbReference type="NCBI Taxonomy" id="1123492"/>
    <lineage>
        <taxon>Bacteria</taxon>
        <taxon>Pseudomonadati</taxon>
        <taxon>Pseudomonadota</taxon>
        <taxon>Gammaproteobacteria</taxon>
        <taxon>Vibrionales</taxon>
        <taxon>Vibrionaceae</taxon>
        <taxon>Vibrio</taxon>
    </lineage>
</organism>
<feature type="domain" description="HTH lysR-type" evidence="5">
    <location>
        <begin position="11"/>
        <end position="63"/>
    </location>
</feature>
<keyword evidence="2" id="KW-0805">Transcription regulation</keyword>
<dbReference type="SUPFAM" id="SSF53850">
    <property type="entry name" value="Periplasmic binding protein-like II"/>
    <property type="match status" value="1"/>
</dbReference>
<dbReference type="EMBL" id="FQUH01000001">
    <property type="protein sequence ID" value="SHE35787.1"/>
    <property type="molecule type" value="Genomic_DNA"/>
</dbReference>
<dbReference type="GO" id="GO:0043565">
    <property type="term" value="F:sequence-specific DNA binding"/>
    <property type="evidence" value="ECO:0007669"/>
    <property type="project" value="TreeGrafter"/>
</dbReference>
<dbReference type="GO" id="GO:0003700">
    <property type="term" value="F:DNA-binding transcription factor activity"/>
    <property type="evidence" value="ECO:0007669"/>
    <property type="project" value="InterPro"/>
</dbReference>
<dbReference type="AlphaFoldDB" id="A0A1M4SUZ3"/>
<reference evidence="7" key="1">
    <citation type="submission" date="2016-11" db="EMBL/GenBank/DDBJ databases">
        <authorList>
            <person name="Varghese N."/>
            <person name="Submissions S."/>
        </authorList>
    </citation>
    <scope>NUCLEOTIDE SEQUENCE [LARGE SCALE GENOMIC DNA]</scope>
    <source>
        <strain evidence="7">DSM 21264</strain>
    </source>
</reference>
<evidence type="ECO:0000256" key="3">
    <source>
        <dbReference type="ARBA" id="ARBA00023125"/>
    </source>
</evidence>
<dbReference type="Pfam" id="PF03466">
    <property type="entry name" value="LysR_substrate"/>
    <property type="match status" value="1"/>
</dbReference>
<dbReference type="PRINTS" id="PR00039">
    <property type="entry name" value="HTHLYSR"/>
</dbReference>
<dbReference type="FunFam" id="1.10.10.10:FF:000001">
    <property type="entry name" value="LysR family transcriptional regulator"/>
    <property type="match status" value="1"/>
</dbReference>
<dbReference type="InterPro" id="IPR000847">
    <property type="entry name" value="LysR_HTH_N"/>
</dbReference>
<dbReference type="PROSITE" id="PS50931">
    <property type="entry name" value="HTH_LYSR"/>
    <property type="match status" value="1"/>
</dbReference>
<sequence>MANKQNILANLYTFSVVAKFLSFTLAAEELCLTQGAVSQRIKKLEADLGFTLFVRLTRKLELTEDGQRMLRTLTSSLSHIFTEVDDIRFNELRGELYIGIAPTFAHLWLVPKMAEFQRLYPYLDVKMRVKASKLDFHHQPVDIAIYYGNETHPDFYHIRLFDEYLVPVCTPEYAQRLNLYESEARLKEATFLHCTESLEFLSPLSEWQHWLNATGRSASILKHKYVFNHEELTMVAARNSMGIALGRYHTIQSYLESGALVSLFERVPSGYGYDLICPKGHETRPKLQAFLNWIKKYIECYHTDNN</sequence>
<evidence type="ECO:0000256" key="1">
    <source>
        <dbReference type="ARBA" id="ARBA00009437"/>
    </source>
</evidence>
<proteinExistence type="inferred from homology"/>
<keyword evidence="4" id="KW-0804">Transcription</keyword>
<evidence type="ECO:0000256" key="4">
    <source>
        <dbReference type="ARBA" id="ARBA00023163"/>
    </source>
</evidence>
<protein>
    <submittedName>
        <fullName evidence="6">LysR family transcriptional regulator, D-serine deaminase activator</fullName>
    </submittedName>
</protein>
<dbReference type="CDD" id="cd08432">
    <property type="entry name" value="PBP2_GcdR_TrpI_HvrB_AmpR_like"/>
    <property type="match status" value="1"/>
</dbReference>
<dbReference type="Gene3D" id="3.40.190.10">
    <property type="entry name" value="Periplasmic binding protein-like II"/>
    <property type="match status" value="2"/>
</dbReference>
<dbReference type="InterPro" id="IPR058163">
    <property type="entry name" value="LysR-type_TF_proteobact-type"/>
</dbReference>
<dbReference type="Proteomes" id="UP000184159">
    <property type="component" value="Unassembled WGS sequence"/>
</dbReference>
<accession>A0A1M4SUZ3</accession>
<evidence type="ECO:0000313" key="6">
    <source>
        <dbReference type="EMBL" id="SHE35787.1"/>
    </source>
</evidence>